<dbReference type="SUPFAM" id="SSF81593">
    <property type="entry name" value="Nucleotidyltransferase substrate binding subunit/domain"/>
    <property type="match status" value="1"/>
</dbReference>
<organism evidence="2 3">
    <name type="scientific">Candidatus Thiodictyon syntrophicum</name>
    <dbReference type="NCBI Taxonomy" id="1166950"/>
    <lineage>
        <taxon>Bacteria</taxon>
        <taxon>Pseudomonadati</taxon>
        <taxon>Pseudomonadota</taxon>
        <taxon>Gammaproteobacteria</taxon>
        <taxon>Chromatiales</taxon>
        <taxon>Chromatiaceae</taxon>
        <taxon>Thiodictyon</taxon>
    </lineage>
</organism>
<dbReference type="InterPro" id="IPR007842">
    <property type="entry name" value="HEPN_dom"/>
</dbReference>
<reference evidence="2 3" key="1">
    <citation type="submission" date="2017-03" db="EMBL/GenBank/DDBJ databases">
        <title>Complete genome sequence of Candidatus 'Thiodictyon syntrophicum' sp. nov. strain Cad16T, a photolithoautotroph purple sulfur bacterium isolated from an alpine meromictic lake.</title>
        <authorList>
            <person name="Luedin S.M."/>
            <person name="Pothier J.F."/>
            <person name="Danza F."/>
            <person name="Storelli N."/>
            <person name="Wittwer M."/>
            <person name="Tonolla M."/>
        </authorList>
    </citation>
    <scope>NUCLEOTIDE SEQUENCE [LARGE SCALE GENOMIC DNA]</scope>
    <source>
        <strain evidence="2 3">Cad16T</strain>
    </source>
</reference>
<sequence>MVDPGADRGAEPAALLSVQWMEKARRDLASAIRLLDGEPPYLDTAVYHCQQAAEKALKGYLAGRGQPLRRVHDLILLLDECTGLDPSFDRLADGAAMLTPYGTAFRYPGNVKEPTLSEAREAVEAARSILDLAALRMVR</sequence>
<gene>
    <name evidence="2" type="ORF">THSYN_15030</name>
</gene>
<dbReference type="EMBL" id="CP020370">
    <property type="protein sequence ID" value="AUB82134.1"/>
    <property type="molecule type" value="Genomic_DNA"/>
</dbReference>
<dbReference type="SMART" id="SM00748">
    <property type="entry name" value="HEPN"/>
    <property type="match status" value="1"/>
</dbReference>
<dbReference type="KEGG" id="tsy:THSYN_15030"/>
<keyword evidence="3" id="KW-1185">Reference proteome</keyword>
<dbReference type="Proteomes" id="UP000232638">
    <property type="component" value="Chromosome"/>
</dbReference>
<dbReference type="RefSeq" id="WP_100919879.1">
    <property type="nucleotide sequence ID" value="NZ_CP020370.1"/>
</dbReference>
<dbReference type="Gene3D" id="1.20.120.330">
    <property type="entry name" value="Nucleotidyltransferases domain 2"/>
    <property type="match status" value="1"/>
</dbReference>
<dbReference type="AlphaFoldDB" id="A0A2K8U991"/>
<dbReference type="Pfam" id="PF05168">
    <property type="entry name" value="HEPN"/>
    <property type="match status" value="1"/>
</dbReference>
<feature type="domain" description="HEPN" evidence="1">
    <location>
        <begin position="23"/>
        <end position="129"/>
    </location>
</feature>
<accession>A0A2K8U991</accession>
<evidence type="ECO:0000259" key="1">
    <source>
        <dbReference type="PROSITE" id="PS50910"/>
    </source>
</evidence>
<protein>
    <recommendedName>
        <fullName evidence="1">HEPN domain-containing protein</fullName>
    </recommendedName>
</protein>
<proteinExistence type="predicted"/>
<dbReference type="PROSITE" id="PS50910">
    <property type="entry name" value="HEPN"/>
    <property type="match status" value="1"/>
</dbReference>
<evidence type="ECO:0000313" key="2">
    <source>
        <dbReference type="EMBL" id="AUB82134.1"/>
    </source>
</evidence>
<name>A0A2K8U991_9GAMM</name>
<evidence type="ECO:0000313" key="3">
    <source>
        <dbReference type="Proteomes" id="UP000232638"/>
    </source>
</evidence>
<dbReference type="OrthoDB" id="9810875at2"/>